<dbReference type="Gene3D" id="3.30.160.60">
    <property type="entry name" value="Classic Zinc Finger"/>
    <property type="match status" value="1"/>
</dbReference>
<evidence type="ECO:0008006" key="3">
    <source>
        <dbReference type="Google" id="ProtNLM"/>
    </source>
</evidence>
<evidence type="ECO:0000313" key="1">
    <source>
        <dbReference type="EMBL" id="CAC5401298.1"/>
    </source>
</evidence>
<keyword evidence="2" id="KW-1185">Reference proteome</keyword>
<dbReference type="AlphaFoldDB" id="A0A6J8CXQ6"/>
<dbReference type="InterPro" id="IPR047153">
    <property type="entry name" value="TRIM45/56/19-like"/>
</dbReference>
<dbReference type="EMBL" id="CACVKT020006394">
    <property type="protein sequence ID" value="CAC5401298.1"/>
    <property type="molecule type" value="Genomic_DNA"/>
</dbReference>
<dbReference type="OrthoDB" id="6114572at2759"/>
<dbReference type="GO" id="GO:0061630">
    <property type="term" value="F:ubiquitin protein ligase activity"/>
    <property type="evidence" value="ECO:0007669"/>
    <property type="project" value="TreeGrafter"/>
</dbReference>
<dbReference type="PANTHER" id="PTHR25462">
    <property type="entry name" value="BONUS, ISOFORM C-RELATED"/>
    <property type="match status" value="1"/>
</dbReference>
<protein>
    <recommendedName>
        <fullName evidence="3">B box-type domain-containing protein</fullName>
    </recommendedName>
</protein>
<accession>A0A6J8CXQ6</accession>
<proteinExistence type="predicted"/>
<dbReference type="Proteomes" id="UP000507470">
    <property type="component" value="Unassembled WGS sequence"/>
</dbReference>
<organism evidence="1 2">
    <name type="scientific">Mytilus coruscus</name>
    <name type="common">Sea mussel</name>
    <dbReference type="NCBI Taxonomy" id="42192"/>
    <lineage>
        <taxon>Eukaryota</taxon>
        <taxon>Metazoa</taxon>
        <taxon>Spiralia</taxon>
        <taxon>Lophotrochozoa</taxon>
        <taxon>Mollusca</taxon>
        <taxon>Bivalvia</taxon>
        <taxon>Autobranchia</taxon>
        <taxon>Pteriomorphia</taxon>
        <taxon>Mytilida</taxon>
        <taxon>Mytiloidea</taxon>
        <taxon>Mytilidae</taxon>
        <taxon>Mytilinae</taxon>
        <taxon>Mytilus</taxon>
    </lineage>
</organism>
<reference evidence="1 2" key="1">
    <citation type="submission" date="2020-06" db="EMBL/GenBank/DDBJ databases">
        <authorList>
            <person name="Li R."/>
            <person name="Bekaert M."/>
        </authorList>
    </citation>
    <scope>NUCLEOTIDE SEQUENCE [LARGE SCALE GENOMIC DNA]</scope>
    <source>
        <strain evidence="2">wild</strain>
    </source>
</reference>
<name>A0A6J8CXQ6_MYTCO</name>
<gene>
    <name evidence="1" type="ORF">MCOR_35393</name>
</gene>
<sequence>MATNTSMCAICDPRHLTTSSTHWCPECEEALYVDCKEYHMLSKASRGHHIIPISDYNSLPSFIANIDLFCTDHNEKYTQYCVKHECPICSKCIKEHGNCGGLTILEEVALDIKSSEVFREMEQSVNDLMVNISRIRSDRESNLKIIKVKRHKS</sequence>
<dbReference type="SUPFAM" id="SSF57845">
    <property type="entry name" value="B-box zinc-binding domain"/>
    <property type="match status" value="1"/>
</dbReference>
<dbReference type="PANTHER" id="PTHR25462:SF296">
    <property type="entry name" value="MEIOTIC P26, ISOFORM F"/>
    <property type="match status" value="1"/>
</dbReference>
<evidence type="ECO:0000313" key="2">
    <source>
        <dbReference type="Proteomes" id="UP000507470"/>
    </source>
</evidence>